<gene>
    <name evidence="8" type="ORF">GRI99_14875</name>
</gene>
<dbReference type="GO" id="GO:0005886">
    <property type="term" value="C:plasma membrane"/>
    <property type="evidence" value="ECO:0007669"/>
    <property type="project" value="UniProtKB-SubCell"/>
</dbReference>
<keyword evidence="2" id="KW-1003">Cell membrane</keyword>
<evidence type="ECO:0000256" key="5">
    <source>
        <dbReference type="ARBA" id="ARBA00023136"/>
    </source>
</evidence>
<keyword evidence="5 6" id="KW-0472">Membrane</keyword>
<evidence type="ECO:0000256" key="3">
    <source>
        <dbReference type="ARBA" id="ARBA00022692"/>
    </source>
</evidence>
<dbReference type="RefSeq" id="WP_160772842.1">
    <property type="nucleotide sequence ID" value="NZ_WTYV01000006.1"/>
</dbReference>
<feature type="transmembrane region" description="Helical" evidence="6">
    <location>
        <begin position="12"/>
        <end position="34"/>
    </location>
</feature>
<keyword evidence="4 6" id="KW-1133">Transmembrane helix</keyword>
<dbReference type="EMBL" id="WTYV01000006">
    <property type="protein sequence ID" value="MXO72913.1"/>
    <property type="molecule type" value="Genomic_DNA"/>
</dbReference>
<evidence type="ECO:0000256" key="2">
    <source>
        <dbReference type="ARBA" id="ARBA00022475"/>
    </source>
</evidence>
<evidence type="ECO:0000313" key="8">
    <source>
        <dbReference type="EMBL" id="MXO72913.1"/>
    </source>
</evidence>
<dbReference type="Pfam" id="PF06271">
    <property type="entry name" value="RDD"/>
    <property type="match status" value="1"/>
</dbReference>
<comment type="caution">
    <text evidence="8">The sequence shown here is derived from an EMBL/GenBank/DDBJ whole genome shotgun (WGS) entry which is preliminary data.</text>
</comment>
<dbReference type="OrthoDB" id="9793824at2"/>
<reference evidence="8 9" key="1">
    <citation type="submission" date="2019-12" db="EMBL/GenBank/DDBJ databases">
        <title>Genomic-based taxomic classification of the family Erythrobacteraceae.</title>
        <authorList>
            <person name="Xu L."/>
        </authorList>
    </citation>
    <scope>NUCLEOTIDE SEQUENCE [LARGE SCALE GENOMIC DNA]</scope>
    <source>
        <strain evidence="8 9">M0322</strain>
    </source>
</reference>
<keyword evidence="3 6" id="KW-0812">Transmembrane</keyword>
<evidence type="ECO:0000313" key="9">
    <source>
        <dbReference type="Proteomes" id="UP000466966"/>
    </source>
</evidence>
<evidence type="ECO:0000259" key="7">
    <source>
        <dbReference type="Pfam" id="PF06271"/>
    </source>
</evidence>
<comment type="subcellular location">
    <subcellularLocation>
        <location evidence="1">Cell membrane</location>
        <topology evidence="1">Multi-pass membrane protein</topology>
    </subcellularLocation>
</comment>
<evidence type="ECO:0000256" key="6">
    <source>
        <dbReference type="SAM" id="Phobius"/>
    </source>
</evidence>
<feature type="transmembrane region" description="Helical" evidence="6">
    <location>
        <begin position="112"/>
        <end position="131"/>
    </location>
</feature>
<dbReference type="PANTHER" id="PTHR36115:SF4">
    <property type="entry name" value="MEMBRANE PROTEIN"/>
    <property type="match status" value="1"/>
</dbReference>
<proteinExistence type="predicted"/>
<evidence type="ECO:0000256" key="4">
    <source>
        <dbReference type="ARBA" id="ARBA00022989"/>
    </source>
</evidence>
<keyword evidence="9" id="KW-1185">Reference proteome</keyword>
<accession>A0A844Z504</accession>
<dbReference type="AlphaFoldDB" id="A0A844Z504"/>
<feature type="domain" description="RDD" evidence="7">
    <location>
        <begin position="4"/>
        <end position="144"/>
    </location>
</feature>
<name>A0A844Z504_9SPHN</name>
<dbReference type="InterPro" id="IPR010432">
    <property type="entry name" value="RDD"/>
</dbReference>
<protein>
    <submittedName>
        <fullName evidence="8">RDD family protein</fullName>
    </submittedName>
</protein>
<dbReference type="PANTHER" id="PTHR36115">
    <property type="entry name" value="PROLINE-RICH ANTIGEN HOMOLOG-RELATED"/>
    <property type="match status" value="1"/>
</dbReference>
<evidence type="ECO:0000256" key="1">
    <source>
        <dbReference type="ARBA" id="ARBA00004651"/>
    </source>
</evidence>
<dbReference type="Proteomes" id="UP000466966">
    <property type="component" value="Unassembled WGS sequence"/>
</dbReference>
<organism evidence="8 9">
    <name type="scientific">Alteraurantiacibacter buctensis</name>
    <dbReference type="NCBI Taxonomy" id="1503981"/>
    <lineage>
        <taxon>Bacteria</taxon>
        <taxon>Pseudomonadati</taxon>
        <taxon>Pseudomonadota</taxon>
        <taxon>Alphaproteobacteria</taxon>
        <taxon>Sphingomonadales</taxon>
        <taxon>Erythrobacteraceae</taxon>
        <taxon>Alteraurantiacibacter</taxon>
    </lineage>
</organism>
<sequence>MTNYAGFWRRVGAYLIDVILLGIVTSILGSVLGLPMGTEAMSAMMSGDPAAIAAAQSSGNTGNLISILIGVAYFAGMESSSHQATLGKKVLGMVVTDVNGNRLSLGRAIGRYFAKFVSAIILGIGFIMVAFTEKKQGLHDMIAGTLVHVGQPTVGNAQTFS</sequence>
<dbReference type="InterPro" id="IPR051791">
    <property type="entry name" value="Pra-immunoreactive"/>
</dbReference>